<dbReference type="GeneTree" id="ENSGT01130000278704"/>
<sequence>PWWELLEAYFSGGVVGAPLVLSAVGFTAVGIAAGSLAAKMMSAAAVANGGAVAAGSLVALAQAAGQYRLSVFCSLATKPVVTQPFIMPSCFADDCPISSKVQVVILEGEKMVPIYLWEGANGNIKTSGGILPVRPGSGIPVALKISRQRTGSLRVSPTLQLGPPSLHCS</sequence>
<dbReference type="InterPro" id="IPR038213">
    <property type="entry name" value="IFI6/IFI27-like_sf"/>
</dbReference>
<evidence type="ECO:0000256" key="3">
    <source>
        <dbReference type="ARBA" id="ARBA00022692"/>
    </source>
</evidence>
<dbReference type="GO" id="GO:0097193">
    <property type="term" value="P:intrinsic apoptotic signaling pathway"/>
    <property type="evidence" value="ECO:0007669"/>
    <property type="project" value="TreeGrafter"/>
</dbReference>
<keyword evidence="8" id="KW-1185">Reference proteome</keyword>
<evidence type="ECO:0000256" key="5">
    <source>
        <dbReference type="ARBA" id="ARBA00023136"/>
    </source>
</evidence>
<dbReference type="InterPro" id="IPR009311">
    <property type="entry name" value="IFI6/IFI27-like"/>
</dbReference>
<evidence type="ECO:0000256" key="6">
    <source>
        <dbReference type="SAM" id="Phobius"/>
    </source>
</evidence>
<dbReference type="Ensembl" id="ENSNNAT00000010756.1">
    <property type="protein sequence ID" value="ENSNNAP00000010277.1"/>
    <property type="gene ID" value="ENSNNAG00000006871.1"/>
</dbReference>
<reference evidence="7" key="1">
    <citation type="submission" date="2025-08" db="UniProtKB">
        <authorList>
            <consortium name="Ensembl"/>
        </authorList>
    </citation>
    <scope>IDENTIFICATION</scope>
</reference>
<keyword evidence="3 6" id="KW-0812">Transmembrane</keyword>
<dbReference type="AlphaFoldDB" id="A0A8C7DU79"/>
<evidence type="ECO:0000313" key="8">
    <source>
        <dbReference type="Proteomes" id="UP000694559"/>
    </source>
</evidence>
<dbReference type="Pfam" id="PF06140">
    <property type="entry name" value="Ifi-6-16"/>
    <property type="match status" value="1"/>
</dbReference>
<evidence type="ECO:0000256" key="1">
    <source>
        <dbReference type="ARBA" id="ARBA00004141"/>
    </source>
</evidence>
<name>A0A8C7DU79_NAJNA</name>
<dbReference type="PANTHER" id="PTHR16932:SF18">
    <property type="entry name" value="INTERFERON, ALPHA-INDUCIBLE PROTEIN 27-LIKE 2"/>
    <property type="match status" value="1"/>
</dbReference>
<evidence type="ECO:0000256" key="2">
    <source>
        <dbReference type="ARBA" id="ARBA00007262"/>
    </source>
</evidence>
<accession>A0A8C7DU79</accession>
<feature type="transmembrane region" description="Helical" evidence="6">
    <location>
        <begin position="12"/>
        <end position="33"/>
    </location>
</feature>
<proteinExistence type="inferred from homology"/>
<reference evidence="7" key="2">
    <citation type="submission" date="2025-09" db="UniProtKB">
        <authorList>
            <consortium name="Ensembl"/>
        </authorList>
    </citation>
    <scope>IDENTIFICATION</scope>
</reference>
<evidence type="ECO:0000313" key="7">
    <source>
        <dbReference type="Ensembl" id="ENSNNAP00000010277.1"/>
    </source>
</evidence>
<dbReference type="Proteomes" id="UP000694559">
    <property type="component" value="Unplaced"/>
</dbReference>
<evidence type="ECO:0000256" key="4">
    <source>
        <dbReference type="ARBA" id="ARBA00022989"/>
    </source>
</evidence>
<dbReference type="Gene3D" id="6.10.110.10">
    <property type="match status" value="1"/>
</dbReference>
<dbReference type="GO" id="GO:0001836">
    <property type="term" value="P:release of cytochrome c from mitochondria"/>
    <property type="evidence" value="ECO:0007669"/>
    <property type="project" value="TreeGrafter"/>
</dbReference>
<comment type="similarity">
    <text evidence="2">Belongs to the IFI6/IFI27 family.</text>
</comment>
<comment type="subcellular location">
    <subcellularLocation>
        <location evidence="1">Membrane</location>
        <topology evidence="1">Multi-pass membrane protein</topology>
    </subcellularLocation>
</comment>
<dbReference type="GO" id="GO:0031966">
    <property type="term" value="C:mitochondrial membrane"/>
    <property type="evidence" value="ECO:0007669"/>
    <property type="project" value="TreeGrafter"/>
</dbReference>
<dbReference type="PANTHER" id="PTHR16932">
    <property type="entry name" value="INTERFERON ALPHA-INDUCIBLE PROTEIN 27"/>
    <property type="match status" value="1"/>
</dbReference>
<organism evidence="7 8">
    <name type="scientific">Naja naja</name>
    <name type="common">Indian cobra</name>
    <dbReference type="NCBI Taxonomy" id="35670"/>
    <lineage>
        <taxon>Eukaryota</taxon>
        <taxon>Metazoa</taxon>
        <taxon>Chordata</taxon>
        <taxon>Craniata</taxon>
        <taxon>Vertebrata</taxon>
        <taxon>Euteleostomi</taxon>
        <taxon>Lepidosauria</taxon>
        <taxon>Squamata</taxon>
        <taxon>Bifurcata</taxon>
        <taxon>Unidentata</taxon>
        <taxon>Episquamata</taxon>
        <taxon>Toxicofera</taxon>
        <taxon>Serpentes</taxon>
        <taxon>Colubroidea</taxon>
        <taxon>Elapidae</taxon>
        <taxon>Elapinae</taxon>
        <taxon>Naja</taxon>
    </lineage>
</organism>
<feature type="transmembrane region" description="Helical" evidence="6">
    <location>
        <begin position="45"/>
        <end position="65"/>
    </location>
</feature>
<keyword evidence="4 6" id="KW-1133">Transmembrane helix</keyword>
<protein>
    <submittedName>
        <fullName evidence="7">Uncharacterized protein</fullName>
    </submittedName>
</protein>
<keyword evidence="5 6" id="KW-0472">Membrane</keyword>